<reference evidence="1" key="1">
    <citation type="submission" date="2020-05" db="EMBL/GenBank/DDBJ databases">
        <authorList>
            <person name="Chiriac C."/>
            <person name="Salcher M."/>
            <person name="Ghai R."/>
            <person name="Kavagutti S V."/>
        </authorList>
    </citation>
    <scope>NUCLEOTIDE SEQUENCE</scope>
</reference>
<dbReference type="Pfam" id="PF13875">
    <property type="entry name" value="DUF4202"/>
    <property type="match status" value="1"/>
</dbReference>
<gene>
    <name evidence="1" type="ORF">UFOPK1358_01237</name>
    <name evidence="2" type="ORF">UFOPK3519_01938</name>
</gene>
<evidence type="ECO:0000313" key="1">
    <source>
        <dbReference type="EMBL" id="CAB4544659.1"/>
    </source>
</evidence>
<name>A0A6J6C2D9_9ZZZZ</name>
<dbReference type="AlphaFoldDB" id="A0A6J6C2D9"/>
<proteinExistence type="predicted"/>
<evidence type="ECO:0000313" key="2">
    <source>
        <dbReference type="EMBL" id="CAB4921172.1"/>
    </source>
</evidence>
<accession>A0A6J6C2D9</accession>
<organism evidence="1">
    <name type="scientific">freshwater metagenome</name>
    <dbReference type="NCBI Taxonomy" id="449393"/>
    <lineage>
        <taxon>unclassified sequences</taxon>
        <taxon>metagenomes</taxon>
        <taxon>ecological metagenomes</taxon>
    </lineage>
</organism>
<dbReference type="InterPro" id="IPR025255">
    <property type="entry name" value="DUF4202"/>
</dbReference>
<protein>
    <submittedName>
        <fullName evidence="1">Unannotated protein</fullName>
    </submittedName>
</protein>
<sequence>MANQVSSRYAVACEQIDAANAQDPTLLVYRGTAHCKEILHSEMMTAWVERLDPEADESQLLAARAHHFRRWVYPRADYPAGRSGYLKWRAQAKKNQAAEVAQLLLNCGYSEEFTQRVGSIIRKEQRTTNPAVQTHEDALCLVFLDTQLDAVANRMGDAEMIEVIAKTLPKMSPLGIQSASLLELSPSGVALVTQAVAEFTKSSSAEGDL</sequence>
<dbReference type="PANTHER" id="PTHR41729">
    <property type="entry name" value="GLUTAMYL-TRNA SYNTHETASE"/>
    <property type="match status" value="1"/>
</dbReference>
<dbReference type="EMBL" id="CAEZSF010000122">
    <property type="protein sequence ID" value="CAB4544659.1"/>
    <property type="molecule type" value="Genomic_DNA"/>
</dbReference>
<dbReference type="PANTHER" id="PTHR41729:SF1">
    <property type="entry name" value="GLUTAMYL-TRNA SYNTHETASE"/>
    <property type="match status" value="1"/>
</dbReference>
<dbReference type="EMBL" id="CAFBMG010000242">
    <property type="protein sequence ID" value="CAB4921172.1"/>
    <property type="molecule type" value="Genomic_DNA"/>
</dbReference>